<name>A0A0D8J2E1_9FIRM</name>
<evidence type="ECO:0000256" key="4">
    <source>
        <dbReference type="ARBA" id="ARBA00022989"/>
    </source>
</evidence>
<dbReference type="InterPro" id="IPR003838">
    <property type="entry name" value="ABC3_permease_C"/>
</dbReference>
<dbReference type="RefSeq" id="WP_050004420.1">
    <property type="nucleotide sequence ID" value="NZ_CAUBPW010000015.1"/>
</dbReference>
<feature type="domain" description="ABC3 transporter permease C-terminal" evidence="7">
    <location>
        <begin position="65"/>
        <end position="179"/>
    </location>
</feature>
<gene>
    <name evidence="8" type="ORF">TQ39_02360</name>
</gene>
<feature type="transmembrane region" description="Helical" evidence="6">
    <location>
        <begin position="521"/>
        <end position="546"/>
    </location>
</feature>
<dbReference type="GeneID" id="42855478"/>
<comment type="similarity">
    <text evidence="6">Belongs to the ABC-4 integral membrane protein family.</text>
</comment>
<feature type="transmembrane region" description="Helical" evidence="6">
    <location>
        <begin position="615"/>
        <end position="635"/>
    </location>
</feature>
<feature type="transmembrane region" description="Helical" evidence="6">
    <location>
        <begin position="227"/>
        <end position="254"/>
    </location>
</feature>
<evidence type="ECO:0000313" key="9">
    <source>
        <dbReference type="Proteomes" id="UP000032483"/>
    </source>
</evidence>
<dbReference type="AlphaFoldDB" id="A0A0D8J2E1"/>
<dbReference type="PANTHER" id="PTHR46795:SF3">
    <property type="entry name" value="ABC TRANSPORTER PERMEASE"/>
    <property type="match status" value="1"/>
</dbReference>
<dbReference type="Pfam" id="PF02687">
    <property type="entry name" value="FtsX"/>
    <property type="match status" value="1"/>
</dbReference>
<organism evidence="8 9">
    <name type="scientific">Ruthenibacterium lactatiformans</name>
    <dbReference type="NCBI Taxonomy" id="1550024"/>
    <lineage>
        <taxon>Bacteria</taxon>
        <taxon>Bacillati</taxon>
        <taxon>Bacillota</taxon>
        <taxon>Clostridia</taxon>
        <taxon>Eubacteriales</taxon>
        <taxon>Oscillospiraceae</taxon>
        <taxon>Ruthenibacterium</taxon>
    </lineage>
</organism>
<protein>
    <recommendedName>
        <fullName evidence="7">ABC3 transporter permease C-terminal domain-containing protein</fullName>
    </recommendedName>
</protein>
<dbReference type="EMBL" id="JXXK01000002">
    <property type="protein sequence ID" value="KJF41082.1"/>
    <property type="molecule type" value="Genomic_DNA"/>
</dbReference>
<keyword evidence="4 6" id="KW-1133">Transmembrane helix</keyword>
<evidence type="ECO:0000256" key="2">
    <source>
        <dbReference type="ARBA" id="ARBA00022475"/>
    </source>
</evidence>
<feature type="transmembrane region" description="Helical" evidence="6">
    <location>
        <begin position="54"/>
        <end position="82"/>
    </location>
</feature>
<feature type="transmembrane region" description="Helical" evidence="6">
    <location>
        <begin position="201"/>
        <end position="221"/>
    </location>
</feature>
<evidence type="ECO:0000256" key="5">
    <source>
        <dbReference type="ARBA" id="ARBA00023136"/>
    </source>
</evidence>
<dbReference type="PANTHER" id="PTHR46795">
    <property type="entry name" value="ABC TRANSPORTER PERMEASE-RELATED-RELATED"/>
    <property type="match status" value="1"/>
</dbReference>
<reference evidence="8" key="1">
    <citation type="submission" date="2015-02" db="EMBL/GenBank/DDBJ databases">
        <title>A novel member of the family Ruminococcaceae isolated from human feces.</title>
        <authorList>
            <person name="Shkoporov A.N."/>
            <person name="Chaplin A.V."/>
            <person name="Motuzova O.V."/>
            <person name="Kafarskaia L.I."/>
            <person name="Khokhlova E.V."/>
            <person name="Efimov B.A."/>
        </authorList>
    </citation>
    <scope>NUCLEOTIDE SEQUENCE [LARGE SCALE GENOMIC DNA]</scope>
    <source>
        <strain evidence="8">585-1</strain>
    </source>
</reference>
<feature type="transmembrane region" description="Helical" evidence="6">
    <location>
        <begin position="103"/>
        <end position="129"/>
    </location>
</feature>
<sequence>MANALYPKLALTNLGKNKSTYFPYMLTSIVCIMTYYIMQSIAMNEGLMEVPGAAIAMTIFFLGTGIIAVFCIALMFYTNSFLIKRRKKELGLYCVLGMEKRHVALVLFFETLFTAIACLALGLLFGVLFSKLLFMALLYLLDFATPLAFSVSVPSLVTTVVLFACIYGATLLYNMVHIRLANPVELLHGGQKGEKEPKTSWLLTFVGLAALAGGYFIAVYFKSPLNALLLFFVAVFLVILGTFCLFTAGSIALLKALRRRRNFYYRPNNFIAVSGMMYRMKQNAAGLAAICILSTMVLVTISTTVSLYMGRNDMVTSMYPREICSNSTAAENAPAVQDAFAQSTRALGLEIKNPIAGRSRSLNVISVDGSYEDAPASVSSGEVVAVSLVPLLDYNSTFGTNFQLASGEALAYPTGNFVLSDTVTLGGQAVHIAQRLDESPYIGSGNYTAITGLILVVPDEEATSLYRAMGGTQEQFAYSAAFDVDATPEQIAALQEDLWTRLNGICGIYARSELYTEWNAMYGSFLFLGIFLGCLFLMATVLIIYYKQISEGYEDHDRFRIMQQVGMSRKEVKRAINKQILLVFFLPLLMAALHMVFAFEIICNMLLVFGMVNRLLFFGCTAVTFLIFAAAYVVVYRITARTYYRLVEA</sequence>
<keyword evidence="5 6" id="KW-0472">Membrane</keyword>
<keyword evidence="9" id="KW-1185">Reference proteome</keyword>
<keyword evidence="6" id="KW-0813">Transport</keyword>
<evidence type="ECO:0000256" key="6">
    <source>
        <dbReference type="PIRNR" id="PIRNR018968"/>
    </source>
</evidence>
<proteinExistence type="inferred from homology"/>
<evidence type="ECO:0000256" key="3">
    <source>
        <dbReference type="ARBA" id="ARBA00022692"/>
    </source>
</evidence>
<evidence type="ECO:0000313" key="8">
    <source>
        <dbReference type="EMBL" id="KJF41082.1"/>
    </source>
</evidence>
<dbReference type="InterPro" id="IPR052536">
    <property type="entry name" value="ABC-4_Integral_Memb_Prot"/>
</dbReference>
<feature type="transmembrane region" description="Helical" evidence="6">
    <location>
        <begin position="21"/>
        <end position="42"/>
    </location>
</feature>
<dbReference type="PATRIC" id="fig|1550024.3.peg.524"/>
<dbReference type="GO" id="GO:0005886">
    <property type="term" value="C:plasma membrane"/>
    <property type="evidence" value="ECO:0007669"/>
    <property type="project" value="UniProtKB-SubCell"/>
</dbReference>
<accession>A0A0D8J2E1</accession>
<evidence type="ECO:0000259" key="7">
    <source>
        <dbReference type="Pfam" id="PF02687"/>
    </source>
</evidence>
<keyword evidence="2 6" id="KW-1003">Cell membrane</keyword>
<keyword evidence="3 6" id="KW-0812">Transmembrane</keyword>
<dbReference type="GO" id="GO:0055085">
    <property type="term" value="P:transmembrane transport"/>
    <property type="evidence" value="ECO:0007669"/>
    <property type="project" value="UniProtKB-UniRule"/>
</dbReference>
<dbReference type="PIRSF" id="PIRSF018968">
    <property type="entry name" value="ABC_permease_BceB"/>
    <property type="match status" value="1"/>
</dbReference>
<feature type="transmembrane region" description="Helical" evidence="6">
    <location>
        <begin position="580"/>
        <end position="609"/>
    </location>
</feature>
<evidence type="ECO:0000256" key="1">
    <source>
        <dbReference type="ARBA" id="ARBA00004651"/>
    </source>
</evidence>
<feature type="transmembrane region" description="Helical" evidence="6">
    <location>
        <begin position="149"/>
        <end position="173"/>
    </location>
</feature>
<comment type="subcellular location">
    <subcellularLocation>
        <location evidence="1 6">Cell membrane</location>
        <topology evidence="1 6">Multi-pass membrane protein</topology>
    </subcellularLocation>
</comment>
<dbReference type="Proteomes" id="UP000032483">
    <property type="component" value="Unassembled WGS sequence"/>
</dbReference>
<dbReference type="InterPro" id="IPR027022">
    <property type="entry name" value="ABC_permease_BceB-typ"/>
</dbReference>
<comment type="caution">
    <text evidence="8">The sequence shown here is derived from an EMBL/GenBank/DDBJ whole genome shotgun (WGS) entry which is preliminary data.</text>
</comment>
<feature type="transmembrane region" description="Helical" evidence="6">
    <location>
        <begin position="284"/>
        <end position="309"/>
    </location>
</feature>